<accession>A0AAU7LLJ3</accession>
<gene>
    <name evidence="3" type="ORF">ABLV49_11145</name>
</gene>
<feature type="region of interest" description="Disordered" evidence="1">
    <location>
        <begin position="79"/>
        <end position="99"/>
    </location>
</feature>
<evidence type="ECO:0000313" key="3">
    <source>
        <dbReference type="EMBL" id="XBP68485.1"/>
    </source>
</evidence>
<keyword evidence="2" id="KW-1133">Transmembrane helix</keyword>
<protein>
    <recommendedName>
        <fullName evidence="4">Methyl-accepting chemotaxis protein</fullName>
    </recommendedName>
</protein>
<dbReference type="EMBL" id="CP157675">
    <property type="protein sequence ID" value="XBP68485.1"/>
    <property type="molecule type" value="Genomic_DNA"/>
</dbReference>
<evidence type="ECO:0000256" key="2">
    <source>
        <dbReference type="SAM" id="Phobius"/>
    </source>
</evidence>
<keyword evidence="2" id="KW-0812">Transmembrane</keyword>
<evidence type="ECO:0000256" key="1">
    <source>
        <dbReference type="SAM" id="MobiDB-lite"/>
    </source>
</evidence>
<name>A0AAU7LLJ3_9BURK</name>
<reference evidence="3" key="1">
    <citation type="submission" date="2024-05" db="EMBL/GenBank/DDBJ databases">
        <authorList>
            <person name="Bunk B."/>
            <person name="Swiderski J."/>
            <person name="Sproer C."/>
            <person name="Thiel V."/>
        </authorList>
    </citation>
    <scope>NUCLEOTIDE SEQUENCE</scope>
    <source>
        <strain evidence="3">DSM 17735</strain>
    </source>
</reference>
<proteinExistence type="predicted"/>
<dbReference type="AlphaFoldDB" id="A0AAU7LLJ3"/>
<sequence length="99" mass="11311">MFPFTVERRANWSNRDYRDYCDYRVRLKRRLRLRFSIGLTLLVCLFLTLGLGTFSTQVKAQSEQLIEAIKTAVVLSAPGGLQGSNDLAAKAMQQDRRAK</sequence>
<feature type="transmembrane region" description="Helical" evidence="2">
    <location>
        <begin position="33"/>
        <end position="54"/>
    </location>
</feature>
<evidence type="ECO:0008006" key="4">
    <source>
        <dbReference type="Google" id="ProtNLM"/>
    </source>
</evidence>
<dbReference type="RefSeq" id="WP_011801241.1">
    <property type="nucleotide sequence ID" value="NZ_CBCSCU010000020.1"/>
</dbReference>
<keyword evidence="2" id="KW-0472">Membrane</keyword>
<organism evidence="3">
    <name type="scientific">Polaromonas hydrogenivorans</name>
    <dbReference type="NCBI Taxonomy" id="335476"/>
    <lineage>
        <taxon>Bacteria</taxon>
        <taxon>Pseudomonadati</taxon>
        <taxon>Pseudomonadota</taxon>
        <taxon>Betaproteobacteria</taxon>
        <taxon>Burkholderiales</taxon>
        <taxon>Comamonadaceae</taxon>
        <taxon>Polaromonas</taxon>
    </lineage>
</organism>